<dbReference type="Proteomes" id="UP001314263">
    <property type="component" value="Unassembled WGS sequence"/>
</dbReference>
<dbReference type="PANTHER" id="PTHR22881:SF27">
    <property type="entry name" value="BROMODOMAIN CONTAINING 7_9"/>
    <property type="match status" value="1"/>
</dbReference>
<feature type="compositionally biased region" description="Low complexity" evidence="3">
    <location>
        <begin position="115"/>
        <end position="127"/>
    </location>
</feature>
<keyword evidence="6" id="KW-1185">Reference proteome</keyword>
<feature type="compositionally biased region" description="Low complexity" evidence="3">
    <location>
        <begin position="415"/>
        <end position="427"/>
    </location>
</feature>
<feature type="compositionally biased region" description="Pro residues" evidence="3">
    <location>
        <begin position="248"/>
        <end position="263"/>
    </location>
</feature>
<protein>
    <recommendedName>
        <fullName evidence="4">Bromo domain-containing protein</fullName>
    </recommendedName>
</protein>
<proteinExistence type="predicted"/>
<gene>
    <name evidence="5" type="ORF">CVIRNUC_005778</name>
</gene>
<feature type="compositionally biased region" description="Basic and acidic residues" evidence="3">
    <location>
        <begin position="383"/>
        <end position="406"/>
    </location>
</feature>
<dbReference type="InterPro" id="IPR036427">
    <property type="entry name" value="Bromodomain-like_sf"/>
</dbReference>
<dbReference type="PRINTS" id="PR00503">
    <property type="entry name" value="BROMODOMAIN"/>
</dbReference>
<dbReference type="AlphaFoldDB" id="A0AAV1I5G4"/>
<dbReference type="PROSITE" id="PS50014">
    <property type="entry name" value="BROMODOMAIN_2"/>
    <property type="match status" value="1"/>
</dbReference>
<sequence length="753" mass="79207">MSSKPKLVVKLPKALQEDSRAPKPQSAKPQKKRKQPEGEGGSQLSAGSLAAAKGQSQGPAPTVKKKFKVFGPGSHKSASSAFVPHGGPGLIKPRISVKFGAAGKPSVSISGGPSAAPQRQHAAPAAASGLPKEAKQAVRESARNVALRPKDVQPGQSKGPGKKKKQFRLSEANGSSAQALKVSLPRVPLQSGPAPHLQAAEALVQENPSASEVPQAPAAQALGNGTLHASASAQPAAELQKQPGAPAHVPPPKPALRPMPSGPPEQSQVQRVIQRMQKKDPYRIFAEVPSEEMAPGYAKIITRPMAFGIMWERFRRGEYMTWEELQADLNQMYRNAMTYNRPETVFHKQAAKMLQIGAKVLDNVRMGAKPIARAKASAAAVKAPRDGLQPERQPEQEKKPVSEPRVLRPQRRPAKAAATMKTARRTANTQYRPKAGVRAATAAALSAAEDNLPRETYLSRVTRVLGAHQWKGLSLGATAEDVPFASGRPLARPAMGALPSGEQYGASLERFAAGLKGTALQKVLERKAQALKAPIAPAPLPVQPQQPKPPPMQATGSRNVVPSSGGVPITAPRPAWQTAPLYIQGTSASLPQHANIHAQLAASAGQTLPKAAVPQQLHSRAATLPAQPALNFPALQIAGLFGQNQQPQQHVLAALQKQAELLMAQHKNSTIAGLAAAAQSRPSSAQSGQVGYGNAQSGQAGAQPAAQPAGPVQQVGAGLVSQQLLQQQMSQLAQQYRQGQAMPPASVQQNKPP</sequence>
<feature type="compositionally biased region" description="Low complexity" evidence="3">
    <location>
        <begin position="698"/>
        <end position="713"/>
    </location>
</feature>
<evidence type="ECO:0000256" key="2">
    <source>
        <dbReference type="PROSITE-ProRule" id="PRU00035"/>
    </source>
</evidence>
<evidence type="ECO:0000256" key="1">
    <source>
        <dbReference type="ARBA" id="ARBA00023117"/>
    </source>
</evidence>
<dbReference type="SUPFAM" id="SSF47370">
    <property type="entry name" value="Bromodomain"/>
    <property type="match status" value="1"/>
</dbReference>
<keyword evidence="1 2" id="KW-0103">Bromodomain</keyword>
<evidence type="ECO:0000259" key="4">
    <source>
        <dbReference type="PROSITE" id="PS50014"/>
    </source>
</evidence>
<organism evidence="5 6">
    <name type="scientific">Coccomyxa viridis</name>
    <dbReference type="NCBI Taxonomy" id="1274662"/>
    <lineage>
        <taxon>Eukaryota</taxon>
        <taxon>Viridiplantae</taxon>
        <taxon>Chlorophyta</taxon>
        <taxon>core chlorophytes</taxon>
        <taxon>Trebouxiophyceae</taxon>
        <taxon>Trebouxiophyceae incertae sedis</taxon>
        <taxon>Coccomyxaceae</taxon>
        <taxon>Coccomyxa</taxon>
    </lineage>
</organism>
<evidence type="ECO:0000313" key="6">
    <source>
        <dbReference type="Proteomes" id="UP001314263"/>
    </source>
</evidence>
<feature type="region of interest" description="Disordered" evidence="3">
    <location>
        <begin position="102"/>
        <end position="271"/>
    </location>
</feature>
<accession>A0AAV1I5G4</accession>
<feature type="compositionally biased region" description="Low complexity" evidence="3">
    <location>
        <begin position="42"/>
        <end position="58"/>
    </location>
</feature>
<feature type="domain" description="Bromo" evidence="4">
    <location>
        <begin position="277"/>
        <end position="347"/>
    </location>
</feature>
<feature type="compositionally biased region" description="Basic and acidic residues" evidence="3">
    <location>
        <begin position="132"/>
        <end position="142"/>
    </location>
</feature>
<dbReference type="Gene3D" id="1.20.920.10">
    <property type="entry name" value="Bromodomain-like"/>
    <property type="match status" value="1"/>
</dbReference>
<evidence type="ECO:0000256" key="3">
    <source>
        <dbReference type="SAM" id="MobiDB-lite"/>
    </source>
</evidence>
<evidence type="ECO:0000313" key="5">
    <source>
        <dbReference type="EMBL" id="CAK0782566.1"/>
    </source>
</evidence>
<feature type="region of interest" description="Disordered" evidence="3">
    <location>
        <begin position="1"/>
        <end position="89"/>
    </location>
</feature>
<feature type="compositionally biased region" description="Low complexity" evidence="3">
    <location>
        <begin position="1"/>
        <end position="13"/>
    </location>
</feature>
<dbReference type="EMBL" id="CAUYUE010000007">
    <property type="protein sequence ID" value="CAK0782566.1"/>
    <property type="molecule type" value="Genomic_DNA"/>
</dbReference>
<dbReference type="Pfam" id="PF00439">
    <property type="entry name" value="Bromodomain"/>
    <property type="match status" value="1"/>
</dbReference>
<reference evidence="5 6" key="1">
    <citation type="submission" date="2023-10" db="EMBL/GenBank/DDBJ databases">
        <authorList>
            <person name="Maclean D."/>
            <person name="Macfadyen A."/>
        </authorList>
    </citation>
    <scope>NUCLEOTIDE SEQUENCE [LARGE SCALE GENOMIC DNA]</scope>
</reference>
<comment type="caution">
    <text evidence="5">The sequence shown here is derived from an EMBL/GenBank/DDBJ whole genome shotgun (WGS) entry which is preliminary data.</text>
</comment>
<dbReference type="PANTHER" id="PTHR22881">
    <property type="entry name" value="BROMODOMAIN CONTAINING PROTEIN"/>
    <property type="match status" value="1"/>
</dbReference>
<name>A0AAV1I5G4_9CHLO</name>
<dbReference type="InterPro" id="IPR051831">
    <property type="entry name" value="Bromodomain_contain_prot"/>
</dbReference>
<dbReference type="SMART" id="SM00297">
    <property type="entry name" value="BROMO"/>
    <property type="match status" value="1"/>
</dbReference>
<feature type="compositionally biased region" description="Pro residues" evidence="3">
    <location>
        <begin position="536"/>
        <end position="552"/>
    </location>
</feature>
<dbReference type="InterPro" id="IPR001487">
    <property type="entry name" value="Bromodomain"/>
</dbReference>
<feature type="region of interest" description="Disordered" evidence="3">
    <location>
        <begin position="377"/>
        <end position="427"/>
    </location>
</feature>
<feature type="region of interest" description="Disordered" evidence="3">
    <location>
        <begin position="684"/>
        <end position="713"/>
    </location>
</feature>
<feature type="region of interest" description="Disordered" evidence="3">
    <location>
        <begin position="536"/>
        <end position="567"/>
    </location>
</feature>
<feature type="region of interest" description="Disordered" evidence="3">
    <location>
        <begin position="732"/>
        <end position="753"/>
    </location>
</feature>